<dbReference type="EMBL" id="CM056779">
    <property type="protein sequence ID" value="KAJ8719763.1"/>
    <property type="molecule type" value="Genomic_DNA"/>
</dbReference>
<proteinExistence type="predicted"/>
<comment type="caution">
    <text evidence="1">The sequence shown here is derived from an EMBL/GenBank/DDBJ whole genome shotgun (WGS) entry which is preliminary data.</text>
</comment>
<name>A0ACC2QKT6_9NEOP</name>
<evidence type="ECO:0000313" key="2">
    <source>
        <dbReference type="Proteomes" id="UP001231649"/>
    </source>
</evidence>
<protein>
    <submittedName>
        <fullName evidence="1">Uncharacterized protein</fullName>
    </submittedName>
</protein>
<dbReference type="Proteomes" id="UP001231649">
    <property type="component" value="Chromosome 3"/>
</dbReference>
<organism evidence="1 2">
    <name type="scientific">Mythimna loreyi</name>
    <dbReference type="NCBI Taxonomy" id="667449"/>
    <lineage>
        <taxon>Eukaryota</taxon>
        <taxon>Metazoa</taxon>
        <taxon>Ecdysozoa</taxon>
        <taxon>Arthropoda</taxon>
        <taxon>Hexapoda</taxon>
        <taxon>Insecta</taxon>
        <taxon>Pterygota</taxon>
        <taxon>Neoptera</taxon>
        <taxon>Endopterygota</taxon>
        <taxon>Lepidoptera</taxon>
        <taxon>Glossata</taxon>
        <taxon>Ditrysia</taxon>
        <taxon>Noctuoidea</taxon>
        <taxon>Noctuidae</taxon>
        <taxon>Noctuinae</taxon>
        <taxon>Hadenini</taxon>
        <taxon>Mythimna</taxon>
    </lineage>
</organism>
<sequence length="295" mass="34082">MKCTIFTAFLLSVVLPTIYSRHVQFYRKDYTYIEKFDAFYKVHWDFSGISWSSAFLTCDDEGSTLFYPKAQGEWTLVKNLTNKMTEAPNVTDIFVGLHDEFDLGEFMTVDGQSTPYPLPAEGNLLPHRDNCITMNIDTGLFSVDSCTRTSDRPLPFVCKKVDDESCPTVDRGYTYVKASRKCYKVNKKPQIWQEAIKTCFMEGGLLAVIENKAQAEQIRDLVENGRMYFVGVRRLFSSAEYYTVKGQKFMDIYRNPYNDENYDCGAVWNRDSTLYTETKSCDERLPFICQMEVTP</sequence>
<gene>
    <name evidence="1" type="ORF">PYW08_011938</name>
</gene>
<accession>A0ACC2QKT6</accession>
<keyword evidence="2" id="KW-1185">Reference proteome</keyword>
<evidence type="ECO:0000313" key="1">
    <source>
        <dbReference type="EMBL" id="KAJ8719763.1"/>
    </source>
</evidence>
<reference evidence="1" key="1">
    <citation type="submission" date="2023-03" db="EMBL/GenBank/DDBJ databases">
        <title>Chromosome-level genomes of two armyworms, Mythimna separata and Mythimna loreyi, provide insights into the biosynthesis and reception of sex pheromones.</title>
        <authorList>
            <person name="Zhao H."/>
        </authorList>
    </citation>
    <scope>NUCLEOTIDE SEQUENCE</scope>
    <source>
        <strain evidence="1">BeijingLab</strain>
    </source>
</reference>